<keyword evidence="2" id="KW-0472">Membrane</keyword>
<evidence type="ECO:0000313" key="3">
    <source>
        <dbReference type="EMBL" id="GFH49898.1"/>
    </source>
</evidence>
<evidence type="ECO:0000256" key="2">
    <source>
        <dbReference type="SAM" id="Phobius"/>
    </source>
</evidence>
<proteinExistence type="predicted"/>
<organism evidence="3 4">
    <name type="scientific">Chaetoceros tenuissimus</name>
    <dbReference type="NCBI Taxonomy" id="426638"/>
    <lineage>
        <taxon>Eukaryota</taxon>
        <taxon>Sar</taxon>
        <taxon>Stramenopiles</taxon>
        <taxon>Ochrophyta</taxon>
        <taxon>Bacillariophyta</taxon>
        <taxon>Coscinodiscophyceae</taxon>
        <taxon>Chaetocerotophycidae</taxon>
        <taxon>Chaetocerotales</taxon>
        <taxon>Chaetocerotaceae</taxon>
        <taxon>Chaetoceros</taxon>
    </lineage>
</organism>
<sequence>MNNVQGGGVEQPQGKNKLSLVSKVYDLNGDGRLSKTERELRDMDTAGVGHLDNRQVHGILSELHNSQESLLSAKRIIAILGVALLLQALVLTGVVFVAVYLSKDFKPNSNGQLTNMKGDAVVVGGHSYELTIVPGDGPERSESCMLIEEAASIVHDASSNIPVDVKLISGEGDQETLISFALGSSVQEYQNKICISKNGSDEAFLCLNFESNSCEPSDEEESVDGSRRMLRRRLFDESRKNYMSTMVRTIGSRNLAVTSSTSVFAELEYGLVTAEPEEDQTSIFDTGTAQYAVYYTIKKQIGGSWYYWVMDVPTNTASSFNKNCDGQRGGYLSGVNILLKKEIEVDPSSPEANWRFDSNMRLVNRLNGQKVSVDDTTTYDIFGSDAGYLKGDFDNTRKLLTIYPVKTGTSTYYLRTSEGYIYASDSEKKLRTRVTTYDTRSQCFYNYKSNEAHCDAWKCPSGNSSCKAVWKISNQGYNSQCKLKTKGYPVCRTYTKNGNVPYYVNNNNDNFLQLWTVEKVDPGTWTPPDLERSNTFVAAVEANGMPNVQLDALKTGIEAAGSLGEAALDILLSQGTQYAKVFGGVALGVGIGVITALLEFNAEDQIDQLYDELMTAIDELRKEMEDADERKTALGIVQTIGPQIYGPDSMQDPEESWFDTNLRTFKFSTLFNYYGDSDTIKDQGMLTLYKLLSLLETLDGHINSLSCLASNNILEDCSDGTSQFHYTVRYGWKLYTMIYALYMSIFQEYYELLAYLLSKDLFLNVGPNSTTCPDGITSIDDVFTTGGINSRACKNEFADVPDRDDFDKAIRNMESARSSLLEAFDTNFDNAWEQKCTHDKAGGGLGVSVLKKSRYLYEFCETDCTIGEIGFQRQECYEDMSTDYTFVSCPYEKGCTTMVSAQSSTNKDPYIELRYDHYKPNSQKCNTDFIDPIFLNVVKNERRISMETYYSMVFPRSDTDVPTFDGSTYSSSGYSDYFELHSMYEELLRERFNQILLDPRLYEEVARYQNDNGF</sequence>
<keyword evidence="2" id="KW-1133">Transmembrane helix</keyword>
<comment type="caution">
    <text evidence="3">The sequence shown here is derived from an EMBL/GenBank/DDBJ whole genome shotgun (WGS) entry which is preliminary data.</text>
</comment>
<dbReference type="Proteomes" id="UP001054902">
    <property type="component" value="Unassembled WGS sequence"/>
</dbReference>
<evidence type="ECO:0000313" key="4">
    <source>
        <dbReference type="Proteomes" id="UP001054902"/>
    </source>
</evidence>
<evidence type="ECO:0000256" key="1">
    <source>
        <dbReference type="SAM" id="Coils"/>
    </source>
</evidence>
<reference evidence="3 4" key="1">
    <citation type="journal article" date="2021" name="Sci. Rep.">
        <title>The genome of the diatom Chaetoceros tenuissimus carries an ancient integrated fragment of an extant virus.</title>
        <authorList>
            <person name="Hongo Y."/>
            <person name="Kimura K."/>
            <person name="Takaki Y."/>
            <person name="Yoshida Y."/>
            <person name="Baba S."/>
            <person name="Kobayashi G."/>
            <person name="Nagasaki K."/>
            <person name="Hano T."/>
            <person name="Tomaru Y."/>
        </authorList>
    </citation>
    <scope>NUCLEOTIDE SEQUENCE [LARGE SCALE GENOMIC DNA]</scope>
    <source>
        <strain evidence="3 4">NIES-3715</strain>
    </source>
</reference>
<protein>
    <submittedName>
        <fullName evidence="3">Uncharacterized protein</fullName>
    </submittedName>
</protein>
<gene>
    <name evidence="3" type="ORF">CTEN210_06374</name>
</gene>
<dbReference type="AlphaFoldDB" id="A0AAD3CPR2"/>
<keyword evidence="4" id="KW-1185">Reference proteome</keyword>
<feature type="coiled-coil region" evidence="1">
    <location>
        <begin position="603"/>
        <end position="637"/>
    </location>
</feature>
<dbReference type="EMBL" id="BLLK01000038">
    <property type="protein sequence ID" value="GFH49898.1"/>
    <property type="molecule type" value="Genomic_DNA"/>
</dbReference>
<keyword evidence="2" id="KW-0812">Transmembrane</keyword>
<accession>A0AAD3CPR2</accession>
<feature type="transmembrane region" description="Helical" evidence="2">
    <location>
        <begin position="76"/>
        <end position="101"/>
    </location>
</feature>
<name>A0AAD3CPR2_9STRA</name>
<keyword evidence="1" id="KW-0175">Coiled coil</keyword>